<dbReference type="HAMAP" id="MF_01178">
    <property type="entry name" value="Crl"/>
    <property type="match status" value="1"/>
</dbReference>
<evidence type="ECO:0000256" key="4">
    <source>
        <dbReference type="ARBA" id="ARBA00023163"/>
    </source>
</evidence>
<dbReference type="Proteomes" id="UP001596132">
    <property type="component" value="Unassembled WGS sequence"/>
</dbReference>
<protein>
    <recommendedName>
        <fullName evidence="5">Sigma factor-binding protein Crl</fullName>
    </recommendedName>
</protein>
<comment type="subcellular location">
    <subcellularLocation>
        <location evidence="5">Cytoplasm</location>
    </subcellularLocation>
</comment>
<comment type="similarity">
    <text evidence="5">Belongs to the Crl family.</text>
</comment>
<keyword evidence="2 5" id="KW-0805">Transcription regulation</keyword>
<accession>A0ABW0Y9S3</accession>
<keyword evidence="4 5" id="KW-0804">Transcription</keyword>
<feature type="region of interest" description="Essential for activity" evidence="5">
    <location>
        <begin position="96"/>
        <end position="119"/>
    </location>
</feature>
<keyword evidence="1 5" id="KW-0963">Cytoplasm</keyword>
<evidence type="ECO:0000256" key="1">
    <source>
        <dbReference type="ARBA" id="ARBA00022490"/>
    </source>
</evidence>
<evidence type="ECO:0000256" key="5">
    <source>
        <dbReference type="HAMAP-Rule" id="MF_01178"/>
    </source>
</evidence>
<name>A0ABW0Y9S3_9GAMM</name>
<evidence type="ECO:0000313" key="6">
    <source>
        <dbReference type="EMBL" id="MFC5705757.1"/>
    </source>
</evidence>
<keyword evidence="7" id="KW-1185">Reference proteome</keyword>
<dbReference type="RefSeq" id="WP_042644266.1">
    <property type="nucleotide sequence ID" value="NZ_CDDF01000017.1"/>
</dbReference>
<reference evidence="7" key="1">
    <citation type="journal article" date="2019" name="Int. J. Syst. Evol. Microbiol.">
        <title>The Global Catalogue of Microorganisms (GCM) 10K type strain sequencing project: providing services to taxonomists for standard genome sequencing and annotation.</title>
        <authorList>
            <consortium name="The Broad Institute Genomics Platform"/>
            <consortium name="The Broad Institute Genome Sequencing Center for Infectious Disease"/>
            <person name="Wu L."/>
            <person name="Ma J."/>
        </authorList>
    </citation>
    <scope>NUCLEOTIDE SEQUENCE [LARGE SCALE GENOMIC DNA]</scope>
    <source>
        <strain evidence="7">KCTC 15012</strain>
    </source>
</reference>
<dbReference type="InterPro" id="IPR009986">
    <property type="entry name" value="Tscrpt_reg_Crl"/>
</dbReference>
<evidence type="ECO:0000256" key="3">
    <source>
        <dbReference type="ARBA" id="ARBA00023159"/>
    </source>
</evidence>
<organism evidence="6 7">
    <name type="scientific">Aeromonas eucrenophila</name>
    <dbReference type="NCBI Taxonomy" id="649"/>
    <lineage>
        <taxon>Bacteria</taxon>
        <taxon>Pseudomonadati</taxon>
        <taxon>Pseudomonadota</taxon>
        <taxon>Gammaproteobacteria</taxon>
        <taxon>Aeromonadales</taxon>
        <taxon>Aeromonadaceae</taxon>
        <taxon>Aeromonas</taxon>
    </lineage>
</organism>
<gene>
    <name evidence="5 6" type="primary">crl</name>
    <name evidence="6" type="ORF">ACFPVW_06665</name>
</gene>
<dbReference type="NCBIfam" id="NF008217">
    <property type="entry name" value="PRK10984.1"/>
    <property type="match status" value="1"/>
</dbReference>
<evidence type="ECO:0000313" key="7">
    <source>
        <dbReference type="Proteomes" id="UP001596132"/>
    </source>
</evidence>
<comment type="caution">
    <text evidence="6">The sequence shown here is derived from an EMBL/GenBank/DDBJ whole genome shotgun (WGS) entry which is preliminary data.</text>
</comment>
<dbReference type="InterPro" id="IPR038208">
    <property type="entry name" value="Tscrpt_reg_Crl_sf"/>
</dbReference>
<keyword evidence="3 5" id="KW-0010">Activator</keyword>
<dbReference type="Pfam" id="PF07417">
    <property type="entry name" value="Crl"/>
    <property type="match status" value="1"/>
</dbReference>
<dbReference type="Gene3D" id="3.30.310.230">
    <property type="entry name" value="Sigma factor-binding protein Crl monomer"/>
    <property type="match status" value="1"/>
</dbReference>
<proteinExistence type="inferred from homology"/>
<comment type="function">
    <text evidence="5">Binds to the sigma-S subunit of RNA polymerase, activating expression of sigma-S-regulated genes. Stimulates RNA polymerase holoenzyme formation and may bind to several other sigma factors, such as sigma-70 and sigma-32.</text>
</comment>
<sequence length="130" mass="15298">MSERVTYKRLLRQFAAIGPYLREDLCEEGRYRFDCLSVCISAKPAPDKREFWGWWLVLEQDDHHFSYHYQTGFYNAEGEWINKPLPKKHQVEVERTLNHFYKLISDKLTALECKLSPAEQVTAELSVTAA</sequence>
<evidence type="ECO:0000256" key="2">
    <source>
        <dbReference type="ARBA" id="ARBA00023015"/>
    </source>
</evidence>
<dbReference type="EMBL" id="JBHSPP010000006">
    <property type="protein sequence ID" value="MFC5705757.1"/>
    <property type="molecule type" value="Genomic_DNA"/>
</dbReference>